<dbReference type="STRING" id="695850.A0A067CHE2"/>
<feature type="domain" description="GOLD" evidence="3">
    <location>
        <begin position="1140"/>
        <end position="1226"/>
    </location>
</feature>
<evidence type="ECO:0000313" key="5">
    <source>
        <dbReference type="Proteomes" id="UP000030745"/>
    </source>
</evidence>
<dbReference type="EMBL" id="KK583203">
    <property type="protein sequence ID" value="KDO29933.1"/>
    <property type="molecule type" value="Genomic_DNA"/>
</dbReference>
<feature type="coiled-coil region" evidence="1">
    <location>
        <begin position="490"/>
        <end position="643"/>
    </location>
</feature>
<feature type="coiled-coil region" evidence="1">
    <location>
        <begin position="202"/>
        <end position="286"/>
    </location>
</feature>
<dbReference type="Gene3D" id="2.60.120.680">
    <property type="entry name" value="GOLD domain"/>
    <property type="match status" value="1"/>
</dbReference>
<dbReference type="PROSITE" id="PS50866">
    <property type="entry name" value="GOLD"/>
    <property type="match status" value="1"/>
</dbReference>
<keyword evidence="5" id="KW-1185">Reference proteome</keyword>
<dbReference type="PANTHER" id="PTHR23159:SF60">
    <property type="entry name" value="SPINDLE ASSEMBLY ABNORMAL PROTEIN 4"/>
    <property type="match status" value="1"/>
</dbReference>
<feature type="coiled-coil region" evidence="1">
    <location>
        <begin position="392"/>
        <end position="443"/>
    </location>
</feature>
<dbReference type="Proteomes" id="UP000030745">
    <property type="component" value="Unassembled WGS sequence"/>
</dbReference>
<dbReference type="GeneID" id="24127528"/>
<dbReference type="OMA" id="WANAKDV"/>
<evidence type="ECO:0000313" key="4">
    <source>
        <dbReference type="EMBL" id="KDO29933.1"/>
    </source>
</evidence>
<dbReference type="SUPFAM" id="SSF101576">
    <property type="entry name" value="Supernatant protein factor (SPF), C-terminal domain"/>
    <property type="match status" value="1"/>
</dbReference>
<gene>
    <name evidence="4" type="ORF">SPRG_05123</name>
</gene>
<feature type="coiled-coil region" evidence="1">
    <location>
        <begin position="316"/>
        <end position="343"/>
    </location>
</feature>
<dbReference type="PANTHER" id="PTHR23159">
    <property type="entry name" value="CENTROSOMAL PROTEIN 2"/>
    <property type="match status" value="1"/>
</dbReference>
<evidence type="ECO:0000256" key="2">
    <source>
        <dbReference type="SAM" id="MobiDB-lite"/>
    </source>
</evidence>
<accession>A0A067CHE2</accession>
<protein>
    <recommendedName>
        <fullName evidence="3">GOLD domain-containing protein</fullName>
    </recommendedName>
</protein>
<sequence>MEVAPRSGGPPDVDRLSAQVRATAEKLRKRAEDAALRNGTQASAAMLLSVDQLLQAADLLQLQQTQLAAKAPRSGAMSSMHMSSTIRHLVQVANMLDKKSDEMKAKQAMGPANALATSASHVRTGVDALERIHTWVHDQLGEAVTVDLDIIAALEQISGHGTSAPEVDVAAHVASAVEQEQAKYALDIGALRAQLDAQVAAVEAYKQKLDDTLEAADAEREDLSARVAANEMERDAARAELEALTSELRAREDTARDEAHAHKVALQALRDDLVSLQATAAAAEASWRQQLDEQAAVLASEAASERQSQHGAEHELLAMTSSLASLQAALDEARREQNDATAKLAFAHEVLVAKETRISDLEAALAATASDPSPRVNEVDPPEADDSLRHALSAALEHVTELQAKVQSLEATNAELQTRLHEANAGENAAATLRAENDELRAAVQSAVSLQSTSEARAATLEAAMTKQAADTEEQLIDVCAQRDAAVTAQKTLQTELEAARVDLRDASAKADSLQQQADALQVTSTDVKAELAEARAQLSTALATQSARSASEAALQLQLQAARNELHETTSSIASLQRQVDTHQTNEQAVTLELQRADAAQTQLRSEIDSVRAELTARDTTCAQLAERQRGLDTQLSQLKAQAQAAGADWRLEKAAVTKLLHNWQSDLREKCDVVLSQVVAGDATNLQTLQAAFDQYKTRAAAALKKAERRTALLNPMRNANEALSARVADLEAQLRDQQQHVEAAHMAVEEMTTRMMSLDDLAAAVEQAAYAQAALEAKEADMEGLRCEVAASAAQLDLAEAVVAEKDKLISSLREQMRELQQALEAAEANHAVTLAAKDAAIAAAVGTRDAILAEAKIGKVALETKLSSQAAAYDERIELIHRDYALQQEAKKALDVPDGTKAALHKATEADDLRRATEALEALHADEILGLQATLHAEKDRVAALTSRISQLEATLDGQAALVDEAQPLSIEVAPVSTATALPPPPAPLPSFGPPSIPRAASMPASSDIEILTAKVLAHESTIASLQETLTEKLQQLAALKQPKHVTVLEDLQRVVDEERDAVAQRQAWHAQQMASLTAAANAWLESARAQFARHEEVQAALEKRVSLPAPDVAAIASDVMEPGLIFKSGVVVKAGASFSLPVVCTVGTVVDWTFRIDEVGGDVDFSLRFVSDDGAREVQPLDRVEKLSGTFPVDAPGTLTFSWDNSFSWLNEKTLDYHVAVLERVDVATQARRRQVAASDAELARLRDHLALLTTEETVMGDLLAFQATGAPLLQNLQLCLEECLAHREMVVCPKLEQVQARMEALKAMIGLYVAEQHKLSESSATLNELAAEIRAEQSDVCTTHSLWLNRVTTSDVVRAEILAAEAQLPH</sequence>
<evidence type="ECO:0000256" key="1">
    <source>
        <dbReference type="SAM" id="Coils"/>
    </source>
</evidence>
<dbReference type="InterPro" id="IPR036598">
    <property type="entry name" value="GOLD_dom_sf"/>
</dbReference>
<organism evidence="4 5">
    <name type="scientific">Saprolegnia parasitica (strain CBS 223.65)</name>
    <dbReference type="NCBI Taxonomy" id="695850"/>
    <lineage>
        <taxon>Eukaryota</taxon>
        <taxon>Sar</taxon>
        <taxon>Stramenopiles</taxon>
        <taxon>Oomycota</taxon>
        <taxon>Saprolegniomycetes</taxon>
        <taxon>Saprolegniales</taxon>
        <taxon>Saprolegniaceae</taxon>
        <taxon>Saprolegnia</taxon>
    </lineage>
</organism>
<dbReference type="OrthoDB" id="1434354at2759"/>
<proteinExistence type="predicted"/>
<feature type="coiled-coil region" evidence="1">
    <location>
        <begin position="778"/>
        <end position="840"/>
    </location>
</feature>
<dbReference type="KEGG" id="spar:SPRG_05123"/>
<evidence type="ECO:0000259" key="3">
    <source>
        <dbReference type="PROSITE" id="PS50866"/>
    </source>
</evidence>
<dbReference type="VEuPathDB" id="FungiDB:SPRG_05123"/>
<reference evidence="4 5" key="1">
    <citation type="journal article" date="2013" name="PLoS Genet.">
        <title>Distinctive expansion of potential virulence genes in the genome of the oomycete fish pathogen Saprolegnia parasitica.</title>
        <authorList>
            <person name="Jiang R.H."/>
            <person name="de Bruijn I."/>
            <person name="Haas B.J."/>
            <person name="Belmonte R."/>
            <person name="Lobach L."/>
            <person name="Christie J."/>
            <person name="van den Ackerveken G."/>
            <person name="Bottin A."/>
            <person name="Bulone V."/>
            <person name="Diaz-Moreno S.M."/>
            <person name="Dumas B."/>
            <person name="Fan L."/>
            <person name="Gaulin E."/>
            <person name="Govers F."/>
            <person name="Grenville-Briggs L.J."/>
            <person name="Horner N.R."/>
            <person name="Levin J.Z."/>
            <person name="Mammella M."/>
            <person name="Meijer H.J."/>
            <person name="Morris P."/>
            <person name="Nusbaum C."/>
            <person name="Oome S."/>
            <person name="Phillips A.J."/>
            <person name="van Rooyen D."/>
            <person name="Rzeszutek E."/>
            <person name="Saraiva M."/>
            <person name="Secombes C.J."/>
            <person name="Seidl M.F."/>
            <person name="Snel B."/>
            <person name="Stassen J.H."/>
            <person name="Sykes S."/>
            <person name="Tripathy S."/>
            <person name="van den Berg H."/>
            <person name="Vega-Arreguin J.C."/>
            <person name="Wawra S."/>
            <person name="Young S.K."/>
            <person name="Zeng Q."/>
            <person name="Dieguez-Uribeondo J."/>
            <person name="Russ C."/>
            <person name="Tyler B.M."/>
            <person name="van West P."/>
        </authorList>
    </citation>
    <scope>NUCLEOTIDE SEQUENCE [LARGE SCALE GENOMIC DNA]</scope>
    <source>
        <strain evidence="4 5">CBS 223.65</strain>
    </source>
</reference>
<keyword evidence="1" id="KW-0175">Coiled coil</keyword>
<dbReference type="InterPro" id="IPR009038">
    <property type="entry name" value="GOLD_dom"/>
</dbReference>
<name>A0A067CHE2_SAPPC</name>
<feature type="region of interest" description="Disordered" evidence="2">
    <location>
        <begin position="366"/>
        <end position="385"/>
    </location>
</feature>
<dbReference type="RefSeq" id="XP_012199117.1">
    <property type="nucleotide sequence ID" value="XM_012343727.1"/>
</dbReference>
<feature type="coiled-coil region" evidence="1">
    <location>
        <begin position="688"/>
        <end position="750"/>
    </location>
</feature>